<gene>
    <name evidence="2" type="ORF">PY092_00210</name>
</gene>
<keyword evidence="3" id="KW-1185">Reference proteome</keyword>
<dbReference type="Gene3D" id="3.40.30.10">
    <property type="entry name" value="Glutaredoxin"/>
    <property type="match status" value="1"/>
</dbReference>
<proteinExistence type="predicted"/>
<comment type="caution">
    <text evidence="2">The sequence shown here is derived from an EMBL/GenBank/DDBJ whole genome shotgun (WGS) entry which is preliminary data.</text>
</comment>
<dbReference type="SUPFAM" id="SSF52833">
    <property type="entry name" value="Thioredoxin-like"/>
    <property type="match status" value="1"/>
</dbReference>
<feature type="signal peptide" evidence="1">
    <location>
        <begin position="1"/>
        <end position="21"/>
    </location>
</feature>
<dbReference type="Proteomes" id="UP001221366">
    <property type="component" value="Unassembled WGS sequence"/>
</dbReference>
<dbReference type="RefSeq" id="WP_275613857.1">
    <property type="nucleotide sequence ID" value="NZ_JARFVB010000001.1"/>
</dbReference>
<protein>
    <submittedName>
        <fullName evidence="2">Thioredoxin family protein</fullName>
    </submittedName>
</protein>
<sequence>MKKNKLYVIICFVFMAGSLHAQKQHIQWISFEQLEDSLTVRPKKVLIDFYADWCAYCKKMDMAAFQDPAVISVINSQYYAVKMDVESKDTISFGGDTFHNAQSGKKRNPTHEIPLALASRKDKPFSVPAIVILDDRFRVRSRYFEYVPPKKMAMILNE</sequence>
<feature type="chain" id="PRO_5046430175" evidence="1">
    <location>
        <begin position="22"/>
        <end position="158"/>
    </location>
</feature>
<dbReference type="PANTHER" id="PTHR32234">
    <property type="entry name" value="THIOL:DISULFIDE INTERCHANGE PROTEIN DSBD"/>
    <property type="match status" value="1"/>
</dbReference>
<dbReference type="InterPro" id="IPR036249">
    <property type="entry name" value="Thioredoxin-like_sf"/>
</dbReference>
<reference evidence="2 3" key="1">
    <citation type="submission" date="2023-03" db="EMBL/GenBank/DDBJ databases">
        <title>Muricauda XX sp. nov. and Muricauda XXX sp. nov., two novel species isolated from Okinawa Trough.</title>
        <authorList>
            <person name="Cao W."/>
            <person name="Deng X."/>
        </authorList>
    </citation>
    <scope>NUCLEOTIDE SEQUENCE [LARGE SCALE GENOMIC DNA]</scope>
    <source>
        <strain evidence="2 3">334s03</strain>
    </source>
</reference>
<evidence type="ECO:0000313" key="2">
    <source>
        <dbReference type="EMBL" id="MDF0714555.1"/>
    </source>
</evidence>
<evidence type="ECO:0000313" key="3">
    <source>
        <dbReference type="Proteomes" id="UP001221366"/>
    </source>
</evidence>
<dbReference type="EMBL" id="JARFVB010000001">
    <property type="protein sequence ID" value="MDF0714555.1"/>
    <property type="molecule type" value="Genomic_DNA"/>
</dbReference>
<accession>A0ABT5XTQ1</accession>
<dbReference type="Pfam" id="PF13899">
    <property type="entry name" value="Thioredoxin_7"/>
    <property type="match status" value="1"/>
</dbReference>
<dbReference type="PANTHER" id="PTHR32234:SF0">
    <property type="entry name" value="THIOL:DISULFIDE INTERCHANGE PROTEIN DSBD"/>
    <property type="match status" value="1"/>
</dbReference>
<name>A0ABT5XTQ1_9FLAO</name>
<organism evidence="2 3">
    <name type="scientific">Flagellimonas yonaguniensis</name>
    <dbReference type="NCBI Taxonomy" id="3031325"/>
    <lineage>
        <taxon>Bacteria</taxon>
        <taxon>Pseudomonadati</taxon>
        <taxon>Bacteroidota</taxon>
        <taxon>Flavobacteriia</taxon>
        <taxon>Flavobacteriales</taxon>
        <taxon>Flavobacteriaceae</taxon>
        <taxon>Flagellimonas</taxon>
    </lineage>
</organism>
<evidence type="ECO:0000256" key="1">
    <source>
        <dbReference type="SAM" id="SignalP"/>
    </source>
</evidence>
<keyword evidence="1" id="KW-0732">Signal</keyword>